<comment type="caution">
    <text evidence="1">The sequence shown here is derived from an EMBL/GenBank/DDBJ whole genome shotgun (WGS) entry which is preliminary data.</text>
</comment>
<dbReference type="InterPro" id="IPR029058">
    <property type="entry name" value="AB_hydrolase_fold"/>
</dbReference>
<dbReference type="Gene3D" id="3.40.50.1820">
    <property type="entry name" value="alpha/beta hydrolase"/>
    <property type="match status" value="1"/>
</dbReference>
<evidence type="ECO:0000313" key="2">
    <source>
        <dbReference type="Proteomes" id="UP001553843"/>
    </source>
</evidence>
<protein>
    <submittedName>
        <fullName evidence="1">Uncharacterized protein</fullName>
    </submittedName>
</protein>
<reference evidence="1 2" key="1">
    <citation type="submission" date="2024-06" db="EMBL/GenBank/DDBJ databases">
        <title>The Natural Products Discovery Center: Release of the First 8490 Sequenced Strains for Exploring Actinobacteria Biosynthetic Diversity.</title>
        <authorList>
            <person name="Kalkreuter E."/>
            <person name="Kautsar S.A."/>
            <person name="Yang D."/>
            <person name="Bader C.D."/>
            <person name="Teijaro C.N."/>
            <person name="Fluegel L."/>
            <person name="Davis C.M."/>
            <person name="Simpson J.R."/>
            <person name="Lauterbach L."/>
            <person name="Steele A.D."/>
            <person name="Gui C."/>
            <person name="Meng S."/>
            <person name="Li G."/>
            <person name="Viehrig K."/>
            <person name="Ye F."/>
            <person name="Su P."/>
            <person name="Kiefer A.F."/>
            <person name="Nichols A."/>
            <person name="Cepeda A.J."/>
            <person name="Yan W."/>
            <person name="Fan B."/>
            <person name="Jiang Y."/>
            <person name="Adhikari A."/>
            <person name="Zheng C.-J."/>
            <person name="Schuster L."/>
            <person name="Cowan T.M."/>
            <person name="Smanski M.J."/>
            <person name="Chevrette M.G."/>
            <person name="De Carvalho L.P.S."/>
            <person name="Shen B."/>
        </authorList>
    </citation>
    <scope>NUCLEOTIDE SEQUENCE [LARGE SCALE GENOMIC DNA]</scope>
    <source>
        <strain evidence="1 2">NPDC047833</strain>
    </source>
</reference>
<organism evidence="1 2">
    <name type="scientific">Streptomyces huasconensis</name>
    <dbReference type="NCBI Taxonomy" id="1854574"/>
    <lineage>
        <taxon>Bacteria</taxon>
        <taxon>Bacillati</taxon>
        <taxon>Actinomycetota</taxon>
        <taxon>Actinomycetes</taxon>
        <taxon>Kitasatosporales</taxon>
        <taxon>Streptomycetaceae</taxon>
        <taxon>Streptomyces</taxon>
    </lineage>
</organism>
<name>A0ABV3LUS8_9ACTN</name>
<evidence type="ECO:0000313" key="1">
    <source>
        <dbReference type="EMBL" id="MEW2363213.1"/>
    </source>
</evidence>
<dbReference type="EMBL" id="JBEYRS010000005">
    <property type="protein sequence ID" value="MEW2363213.1"/>
    <property type="molecule type" value="Genomic_DNA"/>
</dbReference>
<dbReference type="Proteomes" id="UP001553843">
    <property type="component" value="Unassembled WGS sequence"/>
</dbReference>
<accession>A0ABV3LUS8</accession>
<proteinExistence type="predicted"/>
<sequence length="119" mass="13452">MLAVRFALRHPARTCTPVRAFCRAYVVHWRPAYERTVEIRRRVTLGAECPRWAMAAALTYQRAYHQPVVAGLPRPRLPVLLVIGQHHRTAIGKPPITRPQGAGVHRVACCSKVSLHVFE</sequence>
<gene>
    <name evidence="1" type="ORF">AB0887_14835</name>
</gene>
<dbReference type="RefSeq" id="WP_359778480.1">
    <property type="nucleotide sequence ID" value="NZ_JBEYRR010000005.1"/>
</dbReference>
<keyword evidence="2" id="KW-1185">Reference proteome</keyword>